<comment type="caution">
    <text evidence="5">The sequence shown here is derived from an EMBL/GenBank/DDBJ whole genome shotgun (WGS) entry which is preliminary data.</text>
</comment>
<evidence type="ECO:0000256" key="2">
    <source>
        <dbReference type="ARBA" id="ARBA00022737"/>
    </source>
</evidence>
<accession>A0A5C7IP28</accession>
<dbReference type="InterPro" id="IPR045344">
    <property type="entry name" value="C-JID"/>
</dbReference>
<keyword evidence="6" id="KW-1185">Reference proteome</keyword>
<dbReference type="PANTHER" id="PTHR16083:SF65">
    <property type="entry name" value="DISEASE RESISTANCE PROTEIN RPP8-LIKE"/>
    <property type="match status" value="1"/>
</dbReference>
<evidence type="ECO:0000256" key="3">
    <source>
        <dbReference type="SAM" id="Phobius"/>
    </source>
</evidence>
<name>A0A5C7IP28_9ROSI</name>
<evidence type="ECO:0000259" key="4">
    <source>
        <dbReference type="Pfam" id="PF20160"/>
    </source>
</evidence>
<evidence type="ECO:0000313" key="5">
    <source>
        <dbReference type="EMBL" id="TXG70965.1"/>
    </source>
</evidence>
<dbReference type="SUPFAM" id="SSF52058">
    <property type="entry name" value="L domain-like"/>
    <property type="match status" value="2"/>
</dbReference>
<sequence length="692" mass="79092">MSKISDIYLNPSAFANMSRLRILQIFNSSAYCRQINKVHVPQALETNFLELRYFIWYGCPVKSPFSSFYLENLVKLDLSYSKVEQLWNGSQPLVKLEEVDLSCSSLISCPDFSGSLNLKRLILRNCKYLREISPSIQYLRKLDFLKLWGCSSLKGIPDCSGLNSLKTLDIAWCSNLEMLPEVPCNIEQLWLAGTAIEELPFSTEILSRLQHLSLSRCKRLKSLPSSICKWKSLKTLYISHCSKLNDIGALESLERLYVEEDPIRELPPSIIYLKNLVFISFRGCKELTLSGFEFFPDNLKHLSLRDSGITELPEFPHGFLCSLRALDLSGTSLESIPASIINLSNLDNLCIRNCKRLKCLPKLQLGGIEAHGCTSLEVLPGLSFGLRDYIISANFAKCFKLNQNIFEDIVEDALPNIKQVDGFAQLWYPGSEIPKLFEFRSMRSFINVELPPNWFNNNFLGFAICVVVSDHLIDFEAKCSDDSSDDESHMRWKCYFKSKDGHQFVWDNVGTSIYSNHVFVKSPILPFSLRELLCYENEVSFEFHLDSSSLKIEKCGVHLMFGEKAAGSSWVGEDEDVLSLANVQDNCEEKIEGDTQLIKMVKALSVLSLGLQVYLKEAFLLDSVGYLSVNCLDLTWWTCVLFDFDDFNTFDLLWYFLCFVFYSCFSFVISVMYFYFFGFICFSYIVIVLCIS</sequence>
<keyword evidence="3" id="KW-0472">Membrane</keyword>
<feature type="transmembrane region" description="Helical" evidence="3">
    <location>
        <begin position="654"/>
        <end position="687"/>
    </location>
</feature>
<dbReference type="Pfam" id="PF00560">
    <property type="entry name" value="LRR_1"/>
    <property type="match status" value="1"/>
</dbReference>
<dbReference type="SMART" id="SM00369">
    <property type="entry name" value="LRR_TYP"/>
    <property type="match status" value="4"/>
</dbReference>
<dbReference type="Gene3D" id="3.80.10.10">
    <property type="entry name" value="Ribonuclease Inhibitor"/>
    <property type="match status" value="2"/>
</dbReference>
<evidence type="ECO:0000313" key="6">
    <source>
        <dbReference type="Proteomes" id="UP000323000"/>
    </source>
</evidence>
<evidence type="ECO:0000256" key="1">
    <source>
        <dbReference type="ARBA" id="ARBA00022614"/>
    </source>
</evidence>
<keyword evidence="3" id="KW-0812">Transmembrane</keyword>
<feature type="domain" description="C-JID" evidence="4">
    <location>
        <begin position="429"/>
        <end position="562"/>
    </location>
</feature>
<reference evidence="6" key="1">
    <citation type="journal article" date="2019" name="Gigascience">
        <title>De novo genome assembly of the endangered Acer yangbiense, a plant species with extremely small populations endemic to Yunnan Province, China.</title>
        <authorList>
            <person name="Yang J."/>
            <person name="Wariss H.M."/>
            <person name="Tao L."/>
            <person name="Zhang R."/>
            <person name="Yun Q."/>
            <person name="Hollingsworth P."/>
            <person name="Dao Z."/>
            <person name="Luo G."/>
            <person name="Guo H."/>
            <person name="Ma Y."/>
            <person name="Sun W."/>
        </authorList>
    </citation>
    <scope>NUCLEOTIDE SEQUENCE [LARGE SCALE GENOMIC DNA]</scope>
    <source>
        <strain evidence="6">cv. Malutang</strain>
    </source>
</reference>
<protein>
    <recommendedName>
        <fullName evidence="4">C-JID domain-containing protein</fullName>
    </recommendedName>
</protein>
<keyword evidence="3" id="KW-1133">Transmembrane helix</keyword>
<keyword evidence="1" id="KW-0433">Leucine-rich repeat</keyword>
<proteinExistence type="predicted"/>
<dbReference type="Pfam" id="PF20160">
    <property type="entry name" value="C-JID"/>
    <property type="match status" value="1"/>
</dbReference>
<gene>
    <name evidence="5" type="ORF">EZV62_005900</name>
</gene>
<dbReference type="AlphaFoldDB" id="A0A5C7IP28"/>
<dbReference type="InterPro" id="IPR003591">
    <property type="entry name" value="Leu-rich_rpt_typical-subtyp"/>
</dbReference>
<dbReference type="Proteomes" id="UP000323000">
    <property type="component" value="Chromosome 2"/>
</dbReference>
<keyword evidence="2" id="KW-0677">Repeat</keyword>
<dbReference type="InterPro" id="IPR001611">
    <property type="entry name" value="Leu-rich_rpt"/>
</dbReference>
<dbReference type="PANTHER" id="PTHR16083">
    <property type="entry name" value="LEUCINE RICH REPEAT CONTAINING PROTEIN"/>
    <property type="match status" value="1"/>
</dbReference>
<dbReference type="InterPro" id="IPR032675">
    <property type="entry name" value="LRR_dom_sf"/>
</dbReference>
<dbReference type="OrthoDB" id="1733683at2759"/>
<organism evidence="5 6">
    <name type="scientific">Acer yangbiense</name>
    <dbReference type="NCBI Taxonomy" id="1000413"/>
    <lineage>
        <taxon>Eukaryota</taxon>
        <taxon>Viridiplantae</taxon>
        <taxon>Streptophyta</taxon>
        <taxon>Embryophyta</taxon>
        <taxon>Tracheophyta</taxon>
        <taxon>Spermatophyta</taxon>
        <taxon>Magnoliopsida</taxon>
        <taxon>eudicotyledons</taxon>
        <taxon>Gunneridae</taxon>
        <taxon>Pentapetalae</taxon>
        <taxon>rosids</taxon>
        <taxon>malvids</taxon>
        <taxon>Sapindales</taxon>
        <taxon>Sapindaceae</taxon>
        <taxon>Hippocastanoideae</taxon>
        <taxon>Acereae</taxon>
        <taxon>Acer</taxon>
    </lineage>
</organism>
<dbReference type="EMBL" id="VAHF01000002">
    <property type="protein sequence ID" value="TXG70965.1"/>
    <property type="molecule type" value="Genomic_DNA"/>
</dbReference>